<keyword evidence="8" id="KW-0539">Nucleus</keyword>
<keyword evidence="5" id="KW-0347">Helicase</keyword>
<feature type="repeat" description="HEAT" evidence="9">
    <location>
        <begin position="1256"/>
        <end position="1289"/>
    </location>
</feature>
<evidence type="ECO:0000259" key="12">
    <source>
        <dbReference type="PROSITE" id="PS51194"/>
    </source>
</evidence>
<comment type="subcellular location">
    <subcellularLocation>
        <location evidence="1">Nucleus</location>
    </subcellularLocation>
</comment>
<dbReference type="SMART" id="SM00490">
    <property type="entry name" value="HELICc"/>
    <property type="match status" value="1"/>
</dbReference>
<dbReference type="PROSITE" id="PS51194">
    <property type="entry name" value="HELICASE_CTER"/>
    <property type="match status" value="1"/>
</dbReference>
<dbReference type="EMBL" id="ML014115">
    <property type="protein sequence ID" value="RKP03993.1"/>
    <property type="molecule type" value="Genomic_DNA"/>
</dbReference>
<evidence type="ECO:0000256" key="6">
    <source>
        <dbReference type="ARBA" id="ARBA00022840"/>
    </source>
</evidence>
<dbReference type="PANTHER" id="PTHR36498">
    <property type="entry name" value="TATA-BINDING PROTEIN-ASSOCIATED FACTOR 172"/>
    <property type="match status" value="1"/>
</dbReference>
<evidence type="ECO:0000256" key="2">
    <source>
        <dbReference type="ARBA" id="ARBA00022737"/>
    </source>
</evidence>
<sequence>ADVGAVAMASRLDRLVLLLHTGSTPMIRSTAAKQLGEIQKQHPEDLYHLLARVLVHLRSLSWETRAAASQAIYAIAQNVAVWSPNVAAAVEAARDAGTGDDASADDASAMLSFNEFDVARVLQHGRPLLASQGAEFDVTDTNMDPKERLLLQKKQLKAQLGLANNFINLDFFDEADFKQQQLQHQQQQHQQHASPSSDPPLNDAALAGLSARERNRLKRMQKAKARNPAAQPVHASALAGSAAPRKRKPDTTETAASATADDGVKRIKPEGDADDESASTKLVVQHKEAEEMDEFFKTAASQEEWPFEGLCEQLMLDLFSPSWQVRHGAAQGLAQILRTQPQTAGMRRGIAPAENAKRQTRWVEDLAIRLLCVLTLERFSDFVGDHVIVPVRETAAQTLGTLLQSCDPALCHQIMEKGIIALMESSSVKKEAEPPGSHLGKIHAGLVGLKYWLATRADLVASVIGVDPDRYLDSEAGYSPVLAAILDGLVSPDEEIRTTAVAAIAPIAETLVKLLGPEFVQTEILARLWSSLRDLDDLSSSTAAVMDLLAKLVAVPSVAQRFIRRQEADARDSLDAQIALLFPFFRHTVTSVRSTVLTTLHRLVLSSPPDVVPSWVSATLLSHLARNFALEQREDLQQLSATVWAALLTHMTRAREATIAQIGPMFKLFSHWCSIIMHPMSVHMPMDRNLLALVVGEAELQLTLVDQAVVQADLTVLDPDVLLTGRMLGCKALGHVLAMLYTRGWLDDAGLCQIVHMDVLKHYLASPWAEQKTAAAHVIEAFYDTLDLKLLPLVDASPLARQWHDMVHQELDRLAATDATQHPEFYECVPAVDILRSECRSLLSGLTAGGISQVPALPASAPGQVHALLSTSRQLKDTYVPQMVDYLTAYYPHLDRQALLHDPAVRIDVALARYERLYDTASMRVAASLAAAWIFSKVPVARITPYLKPLMKALRAEVHVGLQAEFARSLARLLYLAVDDPNHAPTVPKVLTNLAILAASDQTAVPPLDGADAEILPGDEDCIVMTSRMQAAVEKDMAAQAAKRRRGANKAIDSLDAEAASVSQHAAEVANEVTEARQLVRRGAQAAYREICALFGDAVFTKLPLLREQLADPLDTAAPTRTVAHVTTCLTALYGLEGPPFQSEKLLGVAHCLDRLAVVGPKLVGAQHPRVLHTLQNAVTAALGAHHPVLRHLASVAMARMAAPCPTAVMTCVIDLVIPFVADANNRHHRQGAIECLMAIVDELNDHVIPYIVFFIVPVLSRMADPDPLVRFAATQIFATLVKLIPLEKHVPDPVGMREELIEKRQTERRFLGQLTGSEKIEEIALPAGIKAELRYYQKEGVSWLAFLARYGLHGILCDDMGLGKTLQSICILALDHHQRSETHRLKGTPASAHLPSLVVCPSTLTGHWEFEIGHFASFMRTLVYAGPAAERRRLAGDFAGVDVVITSYEVLRNDIDLFTPQQFNYCILDEGHVIKNPKTKLSKALREVRAHHRLLLSGTPIQNNVLELWALFDWLMPGFLGTEAQFNQRFGKPIQASRDAKSSSKEQEAGALALEALHKQVLPFLMRRMKEDVLDDLPPKIIQDYYCEMSGLQRMLYEEFCRVEGARLHAELTGNATDDAPNAEAVIPAASTASGSQHVFQALRYLRKLCNHPAMVVEPNHPKYPKVQEYLATIPGHPPITDIQFSPKLMALKQLLIDCGIGASDASGSEDGPSGGRSAAGLSGVDYAVASHRALIFCQVKTMLDLIQNELFAKHMPGVTFMRMDGSTEHAARFKMVQEFNRDASIDVLLLTTQVGGLGLNLTGADTVIFVEHDWNPSKDLQAMDRAHRIGQKRVVNVYRLITRGTLEEKIMGLQKFKQSVANSVVNADNAGVNSMDTEQILDLFSLDESAKSTAPGAARSSDIKQEGHATTKEVLEGLGGLWDESEYESLGVEEYMATLKS</sequence>
<feature type="non-terminal residue" evidence="13">
    <location>
        <position position="1"/>
    </location>
</feature>
<reference evidence="14" key="1">
    <citation type="journal article" date="2018" name="Nat. Microbiol.">
        <title>Leveraging single-cell genomics to expand the fungal tree of life.</title>
        <authorList>
            <person name="Ahrendt S.R."/>
            <person name="Quandt C.A."/>
            <person name="Ciobanu D."/>
            <person name="Clum A."/>
            <person name="Salamov A."/>
            <person name="Andreopoulos B."/>
            <person name="Cheng J.F."/>
            <person name="Woyke T."/>
            <person name="Pelin A."/>
            <person name="Henrissat B."/>
            <person name="Reynolds N.K."/>
            <person name="Benny G.L."/>
            <person name="Smith M.E."/>
            <person name="James T.Y."/>
            <person name="Grigoriev I.V."/>
        </authorList>
    </citation>
    <scope>NUCLEOTIDE SEQUENCE [LARGE SCALE GENOMIC DNA]</scope>
    <source>
        <strain evidence="14">ATCC 52028</strain>
    </source>
</reference>
<feature type="domain" description="Helicase C-terminal" evidence="12">
    <location>
        <begin position="1725"/>
        <end position="1882"/>
    </location>
</feature>
<evidence type="ECO:0000256" key="9">
    <source>
        <dbReference type="PROSITE-ProRule" id="PRU00103"/>
    </source>
</evidence>
<evidence type="ECO:0000256" key="3">
    <source>
        <dbReference type="ARBA" id="ARBA00022741"/>
    </source>
</evidence>
<dbReference type="Gene3D" id="1.25.10.10">
    <property type="entry name" value="Leucine-rich Repeat Variant"/>
    <property type="match status" value="2"/>
</dbReference>
<feature type="compositionally biased region" description="Low complexity" evidence="10">
    <location>
        <begin position="179"/>
        <end position="192"/>
    </location>
</feature>
<dbReference type="PROSITE" id="PS50077">
    <property type="entry name" value="HEAT_REPEAT"/>
    <property type="match status" value="1"/>
</dbReference>
<dbReference type="GO" id="GO:0005524">
    <property type="term" value="F:ATP binding"/>
    <property type="evidence" value="ECO:0007669"/>
    <property type="project" value="UniProtKB-KW"/>
</dbReference>
<keyword evidence="2" id="KW-0677">Repeat</keyword>
<keyword evidence="7" id="KW-0238">DNA-binding</keyword>
<dbReference type="GO" id="GO:0005634">
    <property type="term" value="C:nucleus"/>
    <property type="evidence" value="ECO:0007669"/>
    <property type="project" value="UniProtKB-SubCell"/>
</dbReference>
<evidence type="ECO:0000256" key="4">
    <source>
        <dbReference type="ARBA" id="ARBA00022801"/>
    </source>
</evidence>
<dbReference type="SUPFAM" id="SSF52540">
    <property type="entry name" value="P-loop containing nucleoside triphosphate hydrolases"/>
    <property type="match status" value="2"/>
</dbReference>
<protein>
    <submittedName>
        <fullName evidence="13">Uncharacterized protein</fullName>
    </submittedName>
</protein>
<dbReference type="InterPro" id="IPR038718">
    <property type="entry name" value="SNF2-like_sf"/>
</dbReference>
<feature type="region of interest" description="Disordered" evidence="10">
    <location>
        <begin position="218"/>
        <end position="280"/>
    </location>
</feature>
<dbReference type="OrthoDB" id="10252227at2759"/>
<evidence type="ECO:0000256" key="8">
    <source>
        <dbReference type="ARBA" id="ARBA00023242"/>
    </source>
</evidence>
<feature type="compositionally biased region" description="Basic and acidic residues" evidence="10">
    <location>
        <begin position="262"/>
        <end position="271"/>
    </location>
</feature>
<feature type="region of interest" description="Disordered" evidence="10">
    <location>
        <begin position="178"/>
        <end position="204"/>
    </location>
</feature>
<dbReference type="InterPro" id="IPR049730">
    <property type="entry name" value="SNF2/RAD54-like_C"/>
</dbReference>
<dbReference type="PANTHER" id="PTHR36498:SF1">
    <property type="entry name" value="TATA-BINDING PROTEIN-ASSOCIATED FACTOR 172"/>
    <property type="match status" value="1"/>
</dbReference>
<dbReference type="InterPro" id="IPR027417">
    <property type="entry name" value="P-loop_NTPase"/>
</dbReference>
<gene>
    <name evidence="13" type="ORF">CXG81DRAFT_8812</name>
</gene>
<dbReference type="FunFam" id="3.40.50.10810:FF:000042">
    <property type="entry name" value="SNF2 family helicase-like protein"/>
    <property type="match status" value="1"/>
</dbReference>
<dbReference type="FunFam" id="3.40.50.300:FF:001793">
    <property type="entry name" value="TATA-binding protein-associated factor"/>
    <property type="match status" value="1"/>
</dbReference>
<dbReference type="STRING" id="1555241.A0A4P9XEL5"/>
<dbReference type="Gene3D" id="3.40.50.300">
    <property type="entry name" value="P-loop containing nucleotide triphosphate hydrolases"/>
    <property type="match status" value="1"/>
</dbReference>
<dbReference type="InterPro" id="IPR014001">
    <property type="entry name" value="Helicase_ATP-bd"/>
</dbReference>
<dbReference type="GO" id="GO:0017025">
    <property type="term" value="F:TBP-class protein binding"/>
    <property type="evidence" value="ECO:0007669"/>
    <property type="project" value="InterPro"/>
</dbReference>
<dbReference type="InterPro" id="IPR011989">
    <property type="entry name" value="ARM-like"/>
</dbReference>
<dbReference type="InterPro" id="IPR044972">
    <property type="entry name" value="Mot1"/>
</dbReference>
<evidence type="ECO:0000256" key="1">
    <source>
        <dbReference type="ARBA" id="ARBA00004123"/>
    </source>
</evidence>
<dbReference type="GO" id="GO:0003677">
    <property type="term" value="F:DNA binding"/>
    <property type="evidence" value="ECO:0007669"/>
    <property type="project" value="UniProtKB-KW"/>
</dbReference>
<organism evidence="13 14">
    <name type="scientific">Caulochytrium protostelioides</name>
    <dbReference type="NCBI Taxonomy" id="1555241"/>
    <lineage>
        <taxon>Eukaryota</taxon>
        <taxon>Fungi</taxon>
        <taxon>Fungi incertae sedis</taxon>
        <taxon>Chytridiomycota</taxon>
        <taxon>Chytridiomycota incertae sedis</taxon>
        <taxon>Chytridiomycetes</taxon>
        <taxon>Caulochytriales</taxon>
        <taxon>Caulochytriaceae</taxon>
        <taxon>Caulochytrium</taxon>
    </lineage>
</organism>
<feature type="compositionally biased region" description="Low complexity" evidence="10">
    <location>
        <begin position="252"/>
        <end position="261"/>
    </location>
</feature>
<feature type="domain" description="Helicase ATP-binding" evidence="11">
    <location>
        <begin position="1346"/>
        <end position="1519"/>
    </location>
</feature>
<dbReference type="InterPro" id="IPR016024">
    <property type="entry name" value="ARM-type_fold"/>
</dbReference>
<dbReference type="Proteomes" id="UP000274922">
    <property type="component" value="Unassembled WGS sequence"/>
</dbReference>
<dbReference type="CDD" id="cd18793">
    <property type="entry name" value="SF2_C_SNF"/>
    <property type="match status" value="1"/>
</dbReference>
<proteinExistence type="predicted"/>
<evidence type="ECO:0000313" key="13">
    <source>
        <dbReference type="EMBL" id="RKP03993.1"/>
    </source>
</evidence>
<dbReference type="PROSITE" id="PS51192">
    <property type="entry name" value="HELICASE_ATP_BIND_1"/>
    <property type="match status" value="1"/>
</dbReference>
<dbReference type="CDD" id="cd17999">
    <property type="entry name" value="DEXHc_Mot1"/>
    <property type="match status" value="1"/>
</dbReference>
<dbReference type="GO" id="GO:0004386">
    <property type="term" value="F:helicase activity"/>
    <property type="evidence" value="ECO:0007669"/>
    <property type="project" value="UniProtKB-KW"/>
</dbReference>
<keyword evidence="4" id="KW-0378">Hydrolase</keyword>
<evidence type="ECO:0000313" key="14">
    <source>
        <dbReference type="Proteomes" id="UP000274922"/>
    </source>
</evidence>
<dbReference type="Gene3D" id="1.20.120.850">
    <property type="entry name" value="SWI2/SNF2 ATPases, N-terminal domain"/>
    <property type="match status" value="1"/>
</dbReference>
<dbReference type="Gene3D" id="3.40.50.10810">
    <property type="entry name" value="Tandem AAA-ATPase domain"/>
    <property type="match status" value="1"/>
</dbReference>
<dbReference type="SMART" id="SM00487">
    <property type="entry name" value="DEXDc"/>
    <property type="match status" value="1"/>
</dbReference>
<dbReference type="InterPro" id="IPR022707">
    <property type="entry name" value="Mot1_central_dom"/>
</dbReference>
<evidence type="ECO:0000256" key="5">
    <source>
        <dbReference type="ARBA" id="ARBA00022806"/>
    </source>
</evidence>
<dbReference type="InterPro" id="IPR000330">
    <property type="entry name" value="SNF2_N"/>
</dbReference>
<evidence type="ECO:0000256" key="7">
    <source>
        <dbReference type="ARBA" id="ARBA00023125"/>
    </source>
</evidence>
<name>A0A4P9XEL5_9FUNG</name>
<dbReference type="InterPro" id="IPR001650">
    <property type="entry name" value="Helicase_C-like"/>
</dbReference>
<keyword evidence="14" id="KW-1185">Reference proteome</keyword>
<dbReference type="InterPro" id="IPR021133">
    <property type="entry name" value="HEAT_type_2"/>
</dbReference>
<dbReference type="InterPro" id="IPR044078">
    <property type="entry name" value="Mot1_ATP-bd"/>
</dbReference>
<dbReference type="Pfam" id="PF12054">
    <property type="entry name" value="DUF3535"/>
    <property type="match status" value="1"/>
</dbReference>
<evidence type="ECO:0000259" key="11">
    <source>
        <dbReference type="PROSITE" id="PS51192"/>
    </source>
</evidence>
<dbReference type="GO" id="GO:0016887">
    <property type="term" value="F:ATP hydrolysis activity"/>
    <property type="evidence" value="ECO:0007669"/>
    <property type="project" value="InterPro"/>
</dbReference>
<evidence type="ECO:0000256" key="10">
    <source>
        <dbReference type="SAM" id="MobiDB-lite"/>
    </source>
</evidence>
<keyword evidence="6" id="KW-0067">ATP-binding</keyword>
<dbReference type="SUPFAM" id="SSF48371">
    <property type="entry name" value="ARM repeat"/>
    <property type="match status" value="1"/>
</dbReference>
<keyword evidence="3" id="KW-0547">Nucleotide-binding</keyword>
<dbReference type="Pfam" id="PF00176">
    <property type="entry name" value="SNF2-rel_dom"/>
    <property type="match status" value="1"/>
</dbReference>
<accession>A0A4P9XEL5</accession>
<dbReference type="Pfam" id="PF00271">
    <property type="entry name" value="Helicase_C"/>
    <property type="match status" value="1"/>
</dbReference>